<dbReference type="PANTHER" id="PTHR18964">
    <property type="entry name" value="ROK (REPRESSOR, ORF, KINASE) FAMILY"/>
    <property type="match status" value="1"/>
</dbReference>
<protein>
    <submittedName>
        <fullName evidence="2">ROK family protein</fullName>
    </submittedName>
</protein>
<reference evidence="2" key="1">
    <citation type="journal article" date="2020" name="mSystems">
        <title>Genome- and Community-Level Interaction Insights into Carbon Utilization and Element Cycling Functions of Hydrothermarchaeota in Hydrothermal Sediment.</title>
        <authorList>
            <person name="Zhou Z."/>
            <person name="Liu Y."/>
            <person name="Xu W."/>
            <person name="Pan J."/>
            <person name="Luo Z.H."/>
            <person name="Li M."/>
        </authorList>
    </citation>
    <scope>NUCLEOTIDE SEQUENCE [LARGE SCALE GENOMIC DNA]</scope>
    <source>
        <strain evidence="2">SpSt-339</strain>
    </source>
</reference>
<dbReference type="Gene3D" id="3.30.420.40">
    <property type="match status" value="2"/>
</dbReference>
<dbReference type="AlphaFoldDB" id="A0A7C2P4J1"/>
<dbReference type="Pfam" id="PF00480">
    <property type="entry name" value="ROK"/>
    <property type="match status" value="1"/>
</dbReference>
<proteinExistence type="inferred from homology"/>
<comment type="similarity">
    <text evidence="1">Belongs to the ROK (NagC/XylR) family.</text>
</comment>
<sequence length="316" mass="33223">MHLGIEIGGTKLQFGVGPADGQTFIDFVRCDVDIPQGAAGIQRQIREVGRQLVARHAIERVGYGFGGPVFSARGIVQTSHQVSGWDNFPLVEWTERELGVPTRLGNDCDVAALAEASYGAGRSARTVFYVTVGTGVGGGLVIDRSIHGADRPAAAEIGHLRPGLEARTRHHTVESLAAGPAIAHRVHRRLAEVVEGQIADPDAAELLALVEGQTARLTTRDIAETAVRGNRLACQSYREATDVLGWAIAQVITLVAPDVIVVGGGVSLVGEEVFFAPLREAVATYVFPPLATSFRLLPAALGESVVVHGALALAAG</sequence>
<gene>
    <name evidence="2" type="ORF">ENQ76_12290</name>
</gene>
<dbReference type="PANTHER" id="PTHR18964:SF149">
    <property type="entry name" value="BIFUNCTIONAL UDP-N-ACETYLGLUCOSAMINE 2-EPIMERASE_N-ACETYLMANNOSAMINE KINASE"/>
    <property type="match status" value="1"/>
</dbReference>
<name>A0A7C2P4J1_9PLAN</name>
<evidence type="ECO:0000313" key="2">
    <source>
        <dbReference type="EMBL" id="HEN16233.1"/>
    </source>
</evidence>
<dbReference type="InterPro" id="IPR043129">
    <property type="entry name" value="ATPase_NBD"/>
</dbReference>
<dbReference type="InterPro" id="IPR000600">
    <property type="entry name" value="ROK"/>
</dbReference>
<dbReference type="SUPFAM" id="SSF53067">
    <property type="entry name" value="Actin-like ATPase domain"/>
    <property type="match status" value="1"/>
</dbReference>
<evidence type="ECO:0000256" key="1">
    <source>
        <dbReference type="ARBA" id="ARBA00006479"/>
    </source>
</evidence>
<comment type="caution">
    <text evidence="2">The sequence shown here is derived from an EMBL/GenBank/DDBJ whole genome shotgun (WGS) entry which is preliminary data.</text>
</comment>
<accession>A0A7C2P4J1</accession>
<organism evidence="2">
    <name type="scientific">Schlesneria paludicola</name>
    <dbReference type="NCBI Taxonomy" id="360056"/>
    <lineage>
        <taxon>Bacteria</taxon>
        <taxon>Pseudomonadati</taxon>
        <taxon>Planctomycetota</taxon>
        <taxon>Planctomycetia</taxon>
        <taxon>Planctomycetales</taxon>
        <taxon>Planctomycetaceae</taxon>
        <taxon>Schlesneria</taxon>
    </lineage>
</organism>
<dbReference type="EMBL" id="DSOK01000342">
    <property type="protein sequence ID" value="HEN16233.1"/>
    <property type="molecule type" value="Genomic_DNA"/>
</dbReference>